<organism evidence="1 2">
    <name type="scientific">Halobacillus faecis</name>
    <dbReference type="NCBI Taxonomy" id="360184"/>
    <lineage>
        <taxon>Bacteria</taxon>
        <taxon>Bacillati</taxon>
        <taxon>Bacillota</taxon>
        <taxon>Bacilli</taxon>
        <taxon>Bacillales</taxon>
        <taxon>Bacillaceae</taxon>
        <taxon>Halobacillus</taxon>
    </lineage>
</organism>
<sequence length="157" mass="17594">MKKLLFIIALPMVLFGCNSQDGLQGFDSKELNQKLGDVSFQPKLPTELPFEVKQADFSQPPEVQQSVNTLNFDFYGEGKEHLSLLTVNGGEVSSTSEEEYQDVEIGSVSGAYFAHDSGDQTLRWKEEDIHYVLKFMGDQSETDVSKEDLIKTAEAFE</sequence>
<evidence type="ECO:0000313" key="2">
    <source>
        <dbReference type="Proteomes" id="UP000321886"/>
    </source>
</evidence>
<evidence type="ECO:0000313" key="1">
    <source>
        <dbReference type="EMBL" id="GEN52622.1"/>
    </source>
</evidence>
<reference evidence="1 2" key="1">
    <citation type="submission" date="2019-07" db="EMBL/GenBank/DDBJ databases">
        <title>Whole genome shotgun sequence of Halobacillus faecis NBRC 103569.</title>
        <authorList>
            <person name="Hosoyama A."/>
            <person name="Uohara A."/>
            <person name="Ohji S."/>
            <person name="Ichikawa N."/>
        </authorList>
    </citation>
    <scope>NUCLEOTIDE SEQUENCE [LARGE SCALE GENOMIC DNA]</scope>
    <source>
        <strain evidence="1 2">NBRC 103569</strain>
    </source>
</reference>
<gene>
    <name evidence="1" type="ORF">HFA01_08840</name>
</gene>
<dbReference type="RefSeq" id="WP_146813586.1">
    <property type="nucleotide sequence ID" value="NZ_BJYD01000006.1"/>
</dbReference>
<dbReference type="EMBL" id="BJYD01000006">
    <property type="protein sequence ID" value="GEN52622.1"/>
    <property type="molecule type" value="Genomic_DNA"/>
</dbReference>
<dbReference type="OrthoDB" id="2879848at2"/>
<proteinExistence type="predicted"/>
<evidence type="ECO:0008006" key="3">
    <source>
        <dbReference type="Google" id="ProtNLM"/>
    </source>
</evidence>
<accession>A0A511WTI9</accession>
<dbReference type="AlphaFoldDB" id="A0A511WTI9"/>
<dbReference type="PROSITE" id="PS51257">
    <property type="entry name" value="PROKAR_LIPOPROTEIN"/>
    <property type="match status" value="1"/>
</dbReference>
<protein>
    <recommendedName>
        <fullName evidence="3">DUF4367 domain-containing protein</fullName>
    </recommendedName>
</protein>
<keyword evidence="2" id="KW-1185">Reference proteome</keyword>
<dbReference type="Proteomes" id="UP000321886">
    <property type="component" value="Unassembled WGS sequence"/>
</dbReference>
<comment type="caution">
    <text evidence="1">The sequence shown here is derived from an EMBL/GenBank/DDBJ whole genome shotgun (WGS) entry which is preliminary data.</text>
</comment>
<name>A0A511WTI9_9BACI</name>